<accession>A0A3G9IZW8</accession>
<reference evidence="1 2" key="1">
    <citation type="submission" date="2018-11" db="EMBL/GenBank/DDBJ databases">
        <title>Complete genome sequence of Nocardioides baekrokdamisoli strain KCTC 39748.</title>
        <authorList>
            <person name="Kang S.W."/>
            <person name="Lee K.C."/>
            <person name="Kim K.K."/>
            <person name="Kim J.S."/>
            <person name="Kim D.S."/>
            <person name="Ko S.H."/>
            <person name="Yang S.H."/>
            <person name="Shin Y.K."/>
            <person name="Lee J.S."/>
        </authorList>
    </citation>
    <scope>NUCLEOTIDE SEQUENCE [LARGE SCALE GENOMIC DNA]</scope>
    <source>
        <strain evidence="1 2">KCTC 39748</strain>
    </source>
</reference>
<evidence type="ECO:0000313" key="2">
    <source>
        <dbReference type="Proteomes" id="UP000271573"/>
    </source>
</evidence>
<dbReference type="Proteomes" id="UP000271573">
    <property type="component" value="Chromosome"/>
</dbReference>
<organism evidence="1 2">
    <name type="scientific">Nocardioides baekrokdamisoli</name>
    <dbReference type="NCBI Taxonomy" id="1804624"/>
    <lineage>
        <taxon>Bacteria</taxon>
        <taxon>Bacillati</taxon>
        <taxon>Actinomycetota</taxon>
        <taxon>Actinomycetes</taxon>
        <taxon>Propionibacteriales</taxon>
        <taxon>Nocardioidaceae</taxon>
        <taxon>Nocardioides</taxon>
    </lineage>
</organism>
<gene>
    <name evidence="1" type="ORF">Back2_10410</name>
</gene>
<protein>
    <submittedName>
        <fullName evidence="1">Uncharacterized protein</fullName>
    </submittedName>
</protein>
<evidence type="ECO:0000313" key="1">
    <source>
        <dbReference type="EMBL" id="BBH16754.1"/>
    </source>
</evidence>
<dbReference type="AlphaFoldDB" id="A0A3G9IZW8"/>
<sequence>MGNGSPTYADALRQLIGGEVKVTEEQDGKGLRIQVESGAIVVNPDATDLVGPEIAMLRFEDAEWMCWRPGEESFTHLA</sequence>
<proteinExistence type="predicted"/>
<keyword evidence="2" id="KW-1185">Reference proteome</keyword>
<name>A0A3G9IZW8_9ACTN</name>
<dbReference type="KEGG" id="nbe:Back2_10410"/>
<dbReference type="EMBL" id="AP019307">
    <property type="protein sequence ID" value="BBH16754.1"/>
    <property type="molecule type" value="Genomic_DNA"/>
</dbReference>